<dbReference type="Proteomes" id="UP001526201">
    <property type="component" value="Unassembled WGS sequence"/>
</dbReference>
<gene>
    <name evidence="1" type="ORF">H7J73_30905</name>
</gene>
<proteinExistence type="predicted"/>
<accession>A0ABT3CM08</accession>
<keyword evidence="2" id="KW-1185">Reference proteome</keyword>
<reference evidence="1 2" key="1">
    <citation type="journal article" date="2022" name="BMC Genomics">
        <title>Comparative genome analysis of mycobacteria focusing on tRNA and non-coding RNA.</title>
        <authorList>
            <person name="Behra P.R.K."/>
            <person name="Pettersson B.M.F."/>
            <person name="Ramesh M."/>
            <person name="Das S."/>
            <person name="Dasgupta S."/>
            <person name="Kirsebom L.A."/>
        </authorList>
    </citation>
    <scope>NUCLEOTIDE SEQUENCE [LARGE SCALE GENOMIC DNA]</scope>
    <source>
        <strain evidence="1 2">DSM 44078</strain>
    </source>
</reference>
<protein>
    <submittedName>
        <fullName evidence="1">Uncharacterized protein</fullName>
    </submittedName>
</protein>
<dbReference type="EMBL" id="JACKTY010000050">
    <property type="protein sequence ID" value="MCV7230427.1"/>
    <property type="molecule type" value="Genomic_DNA"/>
</dbReference>
<comment type="caution">
    <text evidence="1">The sequence shown here is derived from an EMBL/GenBank/DDBJ whole genome shotgun (WGS) entry which is preliminary data.</text>
</comment>
<organism evidence="1 2">
    <name type="scientific">Mycolicibacterium komossense</name>
    <dbReference type="NCBI Taxonomy" id="1779"/>
    <lineage>
        <taxon>Bacteria</taxon>
        <taxon>Bacillati</taxon>
        <taxon>Actinomycetota</taxon>
        <taxon>Actinomycetes</taxon>
        <taxon>Mycobacteriales</taxon>
        <taxon>Mycobacteriaceae</taxon>
        <taxon>Mycolicibacterium</taxon>
    </lineage>
</organism>
<sequence>MKPQITVMELPVPTGGTPGLWTATGVRDVYNQIGHVATSPDLLRCPAVTVIAEQRRDGSLGAIDIDVDARAGLSVAQARELAALLLAGAQVAEQWTAVQL</sequence>
<dbReference type="RefSeq" id="WP_264071712.1">
    <property type="nucleotide sequence ID" value="NZ_JACKTY010000050.1"/>
</dbReference>
<evidence type="ECO:0000313" key="2">
    <source>
        <dbReference type="Proteomes" id="UP001526201"/>
    </source>
</evidence>
<name>A0ABT3CM08_9MYCO</name>
<evidence type="ECO:0000313" key="1">
    <source>
        <dbReference type="EMBL" id="MCV7230427.1"/>
    </source>
</evidence>